<keyword evidence="8" id="KW-0539">Nucleus</keyword>
<feature type="domain" description="C2H2-type" evidence="11">
    <location>
        <begin position="27"/>
        <end position="54"/>
    </location>
</feature>
<comment type="caution">
    <text evidence="12">The sequence shown here is derived from an EMBL/GenBank/DDBJ whole genome shotgun (WGS) entry which is preliminary data.</text>
</comment>
<dbReference type="FunFam" id="3.30.160.60:FF:000534">
    <property type="entry name" value="zinc finger protein 674"/>
    <property type="match status" value="1"/>
</dbReference>
<evidence type="ECO:0000256" key="8">
    <source>
        <dbReference type="ARBA" id="ARBA00023242"/>
    </source>
</evidence>
<organism evidence="12 13">
    <name type="scientific">Pristionchus mayeri</name>
    <dbReference type="NCBI Taxonomy" id="1317129"/>
    <lineage>
        <taxon>Eukaryota</taxon>
        <taxon>Metazoa</taxon>
        <taxon>Ecdysozoa</taxon>
        <taxon>Nematoda</taxon>
        <taxon>Chromadorea</taxon>
        <taxon>Rhabditida</taxon>
        <taxon>Rhabditina</taxon>
        <taxon>Diplogasteromorpha</taxon>
        <taxon>Diplogasteroidea</taxon>
        <taxon>Neodiplogasteridae</taxon>
        <taxon>Pristionchus</taxon>
    </lineage>
</organism>
<accession>A0AAN4Z445</accession>
<evidence type="ECO:0000313" key="12">
    <source>
        <dbReference type="EMBL" id="GMR30910.1"/>
    </source>
</evidence>
<keyword evidence="7" id="KW-0804">Transcription</keyword>
<dbReference type="EMBL" id="BTRK01000001">
    <property type="protein sequence ID" value="GMR30910.1"/>
    <property type="molecule type" value="Genomic_DNA"/>
</dbReference>
<keyword evidence="13" id="KW-1185">Reference proteome</keyword>
<evidence type="ECO:0000256" key="5">
    <source>
        <dbReference type="ARBA" id="ARBA00022833"/>
    </source>
</evidence>
<dbReference type="InterPro" id="IPR036236">
    <property type="entry name" value="Znf_C2H2_sf"/>
</dbReference>
<evidence type="ECO:0000256" key="4">
    <source>
        <dbReference type="ARBA" id="ARBA00022771"/>
    </source>
</evidence>
<protein>
    <recommendedName>
        <fullName evidence="11">C2H2-type domain-containing protein</fullName>
    </recommendedName>
</protein>
<evidence type="ECO:0000256" key="6">
    <source>
        <dbReference type="ARBA" id="ARBA00023015"/>
    </source>
</evidence>
<dbReference type="Pfam" id="PF00096">
    <property type="entry name" value="zf-C2H2"/>
    <property type="match status" value="2"/>
</dbReference>
<dbReference type="FunFam" id="3.30.160.60:FF:000003">
    <property type="entry name" value="Zinc finger protein 3 homolog"/>
    <property type="match status" value="1"/>
</dbReference>
<keyword evidence="5" id="KW-0862">Zinc</keyword>
<feature type="domain" description="C2H2-type" evidence="11">
    <location>
        <begin position="59"/>
        <end position="81"/>
    </location>
</feature>
<feature type="non-terminal residue" evidence="12">
    <location>
        <position position="1"/>
    </location>
</feature>
<dbReference type="PANTHER" id="PTHR24394">
    <property type="entry name" value="ZINC FINGER PROTEIN"/>
    <property type="match status" value="1"/>
</dbReference>
<sequence length="81" mass="9665">HRATSKNNLERHENSHFEDKDPRKKKYECGICGNVCNDPSALTRHKRIHEDVTELQRPYPCTKCNKRFRIKSHLDTHMNIH</sequence>
<name>A0AAN4Z445_9BILA</name>
<dbReference type="PROSITE" id="PS50157">
    <property type="entry name" value="ZINC_FINGER_C2H2_2"/>
    <property type="match status" value="2"/>
</dbReference>
<feature type="region of interest" description="Disordered" evidence="10">
    <location>
        <begin position="1"/>
        <end position="24"/>
    </location>
</feature>
<evidence type="ECO:0000313" key="13">
    <source>
        <dbReference type="Proteomes" id="UP001328107"/>
    </source>
</evidence>
<proteinExistence type="predicted"/>
<dbReference type="PANTHER" id="PTHR24394:SF29">
    <property type="entry name" value="MYONEURIN"/>
    <property type="match status" value="1"/>
</dbReference>
<dbReference type="PROSITE" id="PS00028">
    <property type="entry name" value="ZINC_FINGER_C2H2_1"/>
    <property type="match status" value="2"/>
</dbReference>
<evidence type="ECO:0000256" key="1">
    <source>
        <dbReference type="ARBA" id="ARBA00004123"/>
    </source>
</evidence>
<keyword evidence="4 9" id="KW-0863">Zinc-finger</keyword>
<keyword evidence="6" id="KW-0805">Transcription regulation</keyword>
<dbReference type="Gene3D" id="3.30.160.60">
    <property type="entry name" value="Classic Zinc Finger"/>
    <property type="match status" value="2"/>
</dbReference>
<dbReference type="GO" id="GO:0000981">
    <property type="term" value="F:DNA-binding transcription factor activity, RNA polymerase II-specific"/>
    <property type="evidence" value="ECO:0007669"/>
    <property type="project" value="TreeGrafter"/>
</dbReference>
<dbReference type="SMART" id="SM00355">
    <property type="entry name" value="ZnF_C2H2"/>
    <property type="match status" value="2"/>
</dbReference>
<evidence type="ECO:0000259" key="11">
    <source>
        <dbReference type="PROSITE" id="PS50157"/>
    </source>
</evidence>
<dbReference type="InterPro" id="IPR013087">
    <property type="entry name" value="Znf_C2H2_type"/>
</dbReference>
<keyword evidence="2" id="KW-0479">Metal-binding</keyword>
<evidence type="ECO:0000256" key="10">
    <source>
        <dbReference type="SAM" id="MobiDB-lite"/>
    </source>
</evidence>
<dbReference type="AlphaFoldDB" id="A0AAN4Z445"/>
<evidence type="ECO:0000256" key="3">
    <source>
        <dbReference type="ARBA" id="ARBA00022737"/>
    </source>
</evidence>
<comment type="subcellular location">
    <subcellularLocation>
        <location evidence="1">Nucleus</location>
    </subcellularLocation>
</comment>
<keyword evidence="3" id="KW-0677">Repeat</keyword>
<reference evidence="13" key="1">
    <citation type="submission" date="2022-10" db="EMBL/GenBank/DDBJ databases">
        <title>Genome assembly of Pristionchus species.</title>
        <authorList>
            <person name="Yoshida K."/>
            <person name="Sommer R.J."/>
        </authorList>
    </citation>
    <scope>NUCLEOTIDE SEQUENCE [LARGE SCALE GENOMIC DNA]</scope>
    <source>
        <strain evidence="13">RS5460</strain>
    </source>
</reference>
<evidence type="ECO:0000256" key="7">
    <source>
        <dbReference type="ARBA" id="ARBA00023163"/>
    </source>
</evidence>
<dbReference type="GO" id="GO:0008270">
    <property type="term" value="F:zinc ion binding"/>
    <property type="evidence" value="ECO:0007669"/>
    <property type="project" value="UniProtKB-KW"/>
</dbReference>
<gene>
    <name evidence="12" type="ORF">PMAYCL1PPCAC_01105</name>
</gene>
<feature type="compositionally biased region" description="Basic and acidic residues" evidence="10">
    <location>
        <begin position="8"/>
        <end position="22"/>
    </location>
</feature>
<evidence type="ECO:0000256" key="9">
    <source>
        <dbReference type="PROSITE-ProRule" id="PRU00042"/>
    </source>
</evidence>
<dbReference type="GO" id="GO:0005634">
    <property type="term" value="C:nucleus"/>
    <property type="evidence" value="ECO:0007669"/>
    <property type="project" value="UniProtKB-SubCell"/>
</dbReference>
<dbReference type="SUPFAM" id="SSF57667">
    <property type="entry name" value="beta-beta-alpha zinc fingers"/>
    <property type="match status" value="1"/>
</dbReference>
<dbReference type="Proteomes" id="UP001328107">
    <property type="component" value="Unassembled WGS sequence"/>
</dbReference>
<evidence type="ECO:0000256" key="2">
    <source>
        <dbReference type="ARBA" id="ARBA00022723"/>
    </source>
</evidence>
<feature type="non-terminal residue" evidence="12">
    <location>
        <position position="81"/>
    </location>
</feature>